<dbReference type="Pfam" id="PF00496">
    <property type="entry name" value="SBP_bac_5"/>
    <property type="match status" value="1"/>
</dbReference>
<dbReference type="PIRSF" id="PIRSF002741">
    <property type="entry name" value="MppA"/>
    <property type="match status" value="1"/>
</dbReference>
<dbReference type="SUPFAM" id="SSF53850">
    <property type="entry name" value="Periplasmic binding protein-like II"/>
    <property type="match status" value="1"/>
</dbReference>
<organism evidence="7 8">
    <name type="scientific">Paenibacillus sabuli</name>
    <dbReference type="NCBI Taxonomy" id="2772509"/>
    <lineage>
        <taxon>Bacteria</taxon>
        <taxon>Bacillati</taxon>
        <taxon>Bacillota</taxon>
        <taxon>Bacilli</taxon>
        <taxon>Bacillales</taxon>
        <taxon>Paenibacillaceae</taxon>
        <taxon>Paenibacillus</taxon>
    </lineage>
</organism>
<dbReference type="GO" id="GO:0015833">
    <property type="term" value="P:peptide transport"/>
    <property type="evidence" value="ECO:0007669"/>
    <property type="project" value="TreeGrafter"/>
</dbReference>
<dbReference type="AlphaFoldDB" id="A0A927GR95"/>
<comment type="caution">
    <text evidence="7">The sequence shown here is derived from an EMBL/GenBank/DDBJ whole genome shotgun (WGS) entry which is preliminary data.</text>
</comment>
<dbReference type="Gene3D" id="3.10.105.10">
    <property type="entry name" value="Dipeptide-binding Protein, Domain 3"/>
    <property type="match status" value="1"/>
</dbReference>
<feature type="domain" description="Solute-binding protein family 5" evidence="6">
    <location>
        <begin position="99"/>
        <end position="454"/>
    </location>
</feature>
<evidence type="ECO:0000256" key="3">
    <source>
        <dbReference type="ARBA" id="ARBA00022729"/>
    </source>
</evidence>
<dbReference type="GO" id="GO:0043190">
    <property type="term" value="C:ATP-binding cassette (ABC) transporter complex"/>
    <property type="evidence" value="ECO:0007669"/>
    <property type="project" value="InterPro"/>
</dbReference>
<keyword evidence="3 5" id="KW-0732">Signal</keyword>
<keyword evidence="2" id="KW-0813">Transport</keyword>
<dbReference type="EMBL" id="JACXIZ010000015">
    <property type="protein sequence ID" value="MBD2845384.1"/>
    <property type="molecule type" value="Genomic_DNA"/>
</dbReference>
<dbReference type="Gene3D" id="3.40.190.10">
    <property type="entry name" value="Periplasmic binding protein-like II"/>
    <property type="match status" value="1"/>
</dbReference>
<evidence type="ECO:0000256" key="4">
    <source>
        <dbReference type="SAM" id="MobiDB-lite"/>
    </source>
</evidence>
<reference evidence="7" key="1">
    <citation type="submission" date="2020-09" db="EMBL/GenBank/DDBJ databases">
        <title>A novel bacterium of genus Paenibacillus, isolated from South China Sea.</title>
        <authorList>
            <person name="Huang H."/>
            <person name="Mo K."/>
            <person name="Hu Y."/>
        </authorList>
    </citation>
    <scope>NUCLEOTIDE SEQUENCE</scope>
    <source>
        <strain evidence="7">IB182496</strain>
    </source>
</reference>
<dbReference type="InterPro" id="IPR039424">
    <property type="entry name" value="SBP_5"/>
</dbReference>
<dbReference type="InterPro" id="IPR000914">
    <property type="entry name" value="SBP_5_dom"/>
</dbReference>
<evidence type="ECO:0000256" key="1">
    <source>
        <dbReference type="ARBA" id="ARBA00005695"/>
    </source>
</evidence>
<name>A0A927GR95_9BACL</name>
<gene>
    <name evidence="7" type="ORF">IDH44_09295</name>
</gene>
<protein>
    <submittedName>
        <fullName evidence="7">ABC transporter substrate-binding protein</fullName>
    </submittedName>
</protein>
<dbReference type="GO" id="GO:0042597">
    <property type="term" value="C:periplasmic space"/>
    <property type="evidence" value="ECO:0007669"/>
    <property type="project" value="UniProtKB-ARBA"/>
</dbReference>
<dbReference type="RefSeq" id="WP_190916942.1">
    <property type="nucleotide sequence ID" value="NZ_JACXIZ010000015.1"/>
</dbReference>
<dbReference type="Gene3D" id="3.90.76.10">
    <property type="entry name" value="Dipeptide-binding Protein, Domain 1"/>
    <property type="match status" value="1"/>
</dbReference>
<feature type="region of interest" description="Disordered" evidence="4">
    <location>
        <begin position="31"/>
        <end position="53"/>
    </location>
</feature>
<feature type="signal peptide" evidence="5">
    <location>
        <begin position="1"/>
        <end position="26"/>
    </location>
</feature>
<keyword evidence="8" id="KW-1185">Reference proteome</keyword>
<dbReference type="CDD" id="cd08498">
    <property type="entry name" value="PBP2_NikA_DppA_OppA_like_2"/>
    <property type="match status" value="1"/>
</dbReference>
<feature type="chain" id="PRO_5037104285" evidence="5">
    <location>
        <begin position="27"/>
        <end position="532"/>
    </location>
</feature>
<comment type="similarity">
    <text evidence="1">Belongs to the bacterial solute-binding protein 5 family.</text>
</comment>
<proteinExistence type="inferred from homology"/>
<dbReference type="PROSITE" id="PS51257">
    <property type="entry name" value="PROKAR_LIPOPROTEIN"/>
    <property type="match status" value="1"/>
</dbReference>
<evidence type="ECO:0000313" key="8">
    <source>
        <dbReference type="Proteomes" id="UP000621560"/>
    </source>
</evidence>
<dbReference type="Proteomes" id="UP000621560">
    <property type="component" value="Unassembled WGS sequence"/>
</dbReference>
<evidence type="ECO:0000313" key="7">
    <source>
        <dbReference type="EMBL" id="MBD2845384.1"/>
    </source>
</evidence>
<dbReference type="GO" id="GO:1904680">
    <property type="term" value="F:peptide transmembrane transporter activity"/>
    <property type="evidence" value="ECO:0007669"/>
    <property type="project" value="TreeGrafter"/>
</dbReference>
<evidence type="ECO:0000256" key="5">
    <source>
        <dbReference type="SAM" id="SignalP"/>
    </source>
</evidence>
<evidence type="ECO:0000256" key="2">
    <source>
        <dbReference type="ARBA" id="ARBA00022448"/>
    </source>
</evidence>
<evidence type="ECO:0000259" key="6">
    <source>
        <dbReference type="Pfam" id="PF00496"/>
    </source>
</evidence>
<sequence>MKHNRLVKGSVLLLALLLVLAGCGNAANDTNNEGNTNSNANANAGQNDGAAQEGQERVLTIANPADIQSFDFHNNNTTVSESVLVNMYDYLIQRGADMELEPNLATSWERVDDTTWAFELRDDVTFHNGDPFTAADVKYTLERIATDEALKQHSLYNNIEEVTIIDDTHVEIHTINPDPILLNRLSRMGAGMLPSKYIEENGIDAFLAAPVGTGPYKYGSWAKDDRVELVKNDDYFGGEPQWDKVVFRAIPETSTRVSELLTGGVDIIANVPSTDIPRIDLSEGTSIVSSPIQRVLQVILRHTEGSPTADPKVREALDLAIDKQGIVDSIAGGAGTVTRTSVTPGNFGADPSLYEQTLYDADRAKQLMEEAGYSADNPAVVSLSAQSQYKEYAEVVAAMLTDAYFEVNLEILESSAFSEKLSSRTFGDLFMIGIGNSLFDASNNYNRFTVERNTGETDYDNSRVEELLQDALQNMDEASRTEQYQEVQQIFAEERPAVYLFQMEGIYGKRDAVNFDPRIDEMFYAEEITSAE</sequence>
<accession>A0A927GR95</accession>
<dbReference type="InterPro" id="IPR030678">
    <property type="entry name" value="Peptide/Ni-bd"/>
</dbReference>
<dbReference type="PANTHER" id="PTHR30290">
    <property type="entry name" value="PERIPLASMIC BINDING COMPONENT OF ABC TRANSPORTER"/>
    <property type="match status" value="1"/>
</dbReference>
<dbReference type="PANTHER" id="PTHR30290:SF9">
    <property type="entry name" value="OLIGOPEPTIDE-BINDING PROTEIN APPA"/>
    <property type="match status" value="1"/>
</dbReference>